<evidence type="ECO:0008006" key="4">
    <source>
        <dbReference type="Google" id="ProtNLM"/>
    </source>
</evidence>
<dbReference type="RefSeq" id="WP_036719438.1">
    <property type="nucleotide sequence ID" value="NZ_JRKS01000026.1"/>
</dbReference>
<reference evidence="2 3" key="2">
    <citation type="submission" date="2014-10" db="EMBL/GenBank/DDBJ databases">
        <title>Paracoccus sanguinis sp. nov., isolated from clinical specimens of New York State patients.</title>
        <authorList>
            <person name="Mingle L.A."/>
            <person name="Cole J.A."/>
            <person name="Lapierre P."/>
            <person name="Musser K.A."/>
        </authorList>
    </citation>
    <scope>NUCLEOTIDE SEQUENCE [LARGE SCALE GENOMIC DNA]</scope>
    <source>
        <strain evidence="2 3">HAMBI 3106</strain>
    </source>
</reference>
<dbReference type="AlphaFoldDB" id="A0A099F998"/>
<gene>
    <name evidence="2" type="ORF">IC63_09605</name>
</gene>
<organism evidence="2 3">
    <name type="scientific">Paracoccus sphaerophysae</name>
    <dbReference type="NCBI Taxonomy" id="690417"/>
    <lineage>
        <taxon>Bacteria</taxon>
        <taxon>Pseudomonadati</taxon>
        <taxon>Pseudomonadota</taxon>
        <taxon>Alphaproteobacteria</taxon>
        <taxon>Rhodobacterales</taxon>
        <taxon>Paracoccaceae</taxon>
        <taxon>Paracoccus</taxon>
    </lineage>
</organism>
<proteinExistence type="predicted"/>
<dbReference type="Proteomes" id="UP000029917">
    <property type="component" value="Unassembled WGS sequence"/>
</dbReference>
<dbReference type="STRING" id="690417.IC63_09605"/>
<accession>A0A099F998</accession>
<keyword evidence="1" id="KW-1133">Transmembrane helix</keyword>
<evidence type="ECO:0000313" key="2">
    <source>
        <dbReference type="EMBL" id="KGJ07084.1"/>
    </source>
</evidence>
<feature type="transmembrane region" description="Helical" evidence="1">
    <location>
        <begin position="21"/>
        <end position="45"/>
    </location>
</feature>
<keyword evidence="1" id="KW-0472">Membrane</keyword>
<name>A0A099F998_9RHOB</name>
<feature type="transmembrane region" description="Helical" evidence="1">
    <location>
        <begin position="57"/>
        <end position="78"/>
    </location>
</feature>
<dbReference type="EMBL" id="JRKS01000026">
    <property type="protein sequence ID" value="KGJ07084.1"/>
    <property type="molecule type" value="Genomic_DNA"/>
</dbReference>
<dbReference type="OrthoDB" id="7667013at2"/>
<evidence type="ECO:0000313" key="3">
    <source>
        <dbReference type="Proteomes" id="UP000029917"/>
    </source>
</evidence>
<keyword evidence="1" id="KW-0812">Transmembrane</keyword>
<comment type="caution">
    <text evidence="2">The sequence shown here is derived from an EMBL/GenBank/DDBJ whole genome shotgun (WGS) entry which is preliminary data.</text>
</comment>
<reference evidence="2 3" key="1">
    <citation type="submission" date="2014-09" db="EMBL/GenBank/DDBJ databases">
        <authorList>
            <person name="McGinnis J.M."/>
            <person name="Wolfgang W.J."/>
        </authorList>
    </citation>
    <scope>NUCLEOTIDE SEQUENCE [LARGE SCALE GENOMIC DNA]</scope>
    <source>
        <strain evidence="2 3">HAMBI 3106</strain>
    </source>
</reference>
<evidence type="ECO:0000256" key="1">
    <source>
        <dbReference type="SAM" id="Phobius"/>
    </source>
</evidence>
<protein>
    <recommendedName>
        <fullName evidence="4">NnrT protein</fullName>
    </recommendedName>
</protein>
<sequence length="87" mass="9292">MSGTRSTSRKAPATEPPRSQLRLALLLAPFVWAAVAINLFMLALIAPALGWPTLSPWATMAVAVPLTLPATWLATRWVGGLIDAAER</sequence>
<keyword evidence="3" id="KW-1185">Reference proteome</keyword>